<sequence length="2608" mass="294528">MDPKMPNRCAAPNCNIYTDKSDVPFFRFPLDSERCKQWLNNCHRSDLEPKTPEELHNSFQICANHFEPSLICRDSTLRPSLKEGAIPTRFDFTSHLNNPSGHNRNKRIREPAEAELASLKKAKGDWFEDEAPSEVKDKPGENSATCDLQQEEQKREDVANSKAKEILKVYFKETLAFTGFSIGNDANPNTDEPMGDHRGQQSLNPVCVEKIDQKEVLQFSEDLMREEIRNSLRLARFFSILLQDVTNIEGKDQIPVFIRSVTVAGFPQKHLMGFLPCYADAEGLFYMLLSEIRNKWGLRMEHCRGLTYLTTGSLCQKMKDLTSRILQEFPQVVLAPSDPYAFNMWLIRSMPIPYIQKVVNTVEEVATIIRGSPDLWERLEVKIKSSYSHLKGEVDRIIEASQNTWEYGVDAFQTMLDILEPFLACINEVCSAANADTATCEQMAKLKPILKNFNFIITLVVLKNTLCCVSILNPSLRGAISISSTLQYTISNALKLVNKHLQEIAIFHRKWFSDAVGRAKKLGVEVARPDESSPETGEAVATETPLEDFYRETLSRQILLYLVAEVKRVFSTEMVRILRWLSLVPSYMADHNFSIRRDKVADANLNNLARPDTFYDELGCWEVKWRHASKRRILPTTVFATLKIPDIAFYPNVQSLLRVLGTIPCVNAEADVYGQYNMVLERYQSYLKATPEDQRLCNMAFVYVNQDVHFNVEDMVESYVEKHIDILQFLHMDDEVIEMQPEAEPVSENDGNHTLKENVEETQEEPQDIPSEMETERVGQPKLPATETNKEALKSALQVAVTAAYNSQSRQPGEASAEQDGEVEDSLKYVSKSEMEEVLRVCEDAVREGILVEVGTSFFSLFIDRVVKLGEKKHLPLFLRFVDSFDVMRLELMGFLDVDLDCDAMSERILEIVTKEWHLDLCYCRGQAYLGSGDVSYKLKAFACKIQEKYPLAICTHCSCYSFNTWWSKSTPVSSVKRALDVFEEVLMFFGSMPMLEKQLDHVIAFGLRESYEKVQELQGKFCTVWQEKHDSYEVFVQMLEPLVECLEKIKSNPQRWKSSLSLKAGALLRLIRDFDFIVPMVALKNTSSFTRELSAGLQKDHFSAASQLCQISGIVATLNRVKTNIKVFHQNWFDEACALAQSLGVQIKVPDNSSASRDSMMKPALYYKDALSVPLVDNLTNAVKDHFSEDHKEALNFLSLVPCSVTVSYMFEILRSKPPLYASDLPDSDNFFTELCCWRVKWKTKVASVTIPDTIFQTLRLPLMQYFGNINTLLRIMSVLPSTVLENCGEVMRHKMFQEYLRNTSPKDRSPCLAMLQVGTNFNRDLDRMVTKCLKVTPQALEGICLDKESKSLMKNSEVDHGKDGTEDLENQSSDKKENQEMKAVDENGHTGDNRQSLEMVFRLAARLGKKKCQLSELSKEDQVLLIQDLGLCHWFGRDGKFTLNVGEEEMVELLTKSIREVILLEIQESPFFSLITDKPVIIANKSYLPVFVRYVGECAPKVELIGFLRFFETCDVDVQAKNLSATLTEDWGLPMSQCRGQAFMRMGSGCHSLKKMSLEFLESYPLSVITPSESCGLACWLAGSVHCPPVTKMLGIVEDLLLFFDQSPGLEAELAQAVDGLLNTPREALEEIPETCCSRWKKREDFFDLLVDTLEGVLSCLDSVSSSATGTMSLHAQVLATALREMDFVVTLVILKNACSPLRNCSTVFRCGNPADIICEVEKIVPIIETLNKMLENISTVHTPWFEEAFQLASKVAPQQVCFPEEANSYESPEVYYRDNFSVPVLSCLIDEMKYNFSDSHLKALKLLSLLPTCNPQPISEPIRAESTDKLYSLYLSDLPDPDTVEQDISNWATVWKEKYQDMSPPASISEILLHPESQSHPTVTMLLRLVAVLPSVSMEWDLMKTTLNSMRALLKNTVCKGSKTDTVMLLMHYPTVQRLREVIEKCIEVDPESIPCLEQVKKQMKGLNLESDFRDFDVNPDERHEQTVEEHQANMAEQPLAGELQAEDGVLMAEEDGVLMAEEDGVLMAEEDGVLMAEEDGVLMAEEDGVALMAEEDGVAQAGIAEEDVAQAGIAEEDVAQAQEDVAQAHVAQAQEGVAEEGVAQAAEEGGGLMAEEGVAQAEDGVVMIEDRVVGQRQAMSFYDPPVREEILKELWDSQFFTIITEQAVEIEGQLYVPLCIRYLDKQDTQCEETVAFIPFSQDTAVLADAIETALSEKWGLNMEYCRGQALLSVGEVGSQMRAVSAVIAQKYPLAMQMVSSAVSLNVWLARSSPAVAAADCAVSVENMLQWLTEDAERQTKLEEVIIAIFQHDEGKGNELRDKLIKNWEKSHDMHDLMVELLEVVMLCLNELKSEENSLGSGQALLYFNKVRRFEFIFSAVVLKNVLSLTKKLSQSLQGKPLDVLLAMNSLPDLLTSLNELKSDIDTHHKAWFKEAVSLASKLQITLLHSALLEPLSQFYKMAVSLKVIEHSIAEVSEFFTEKVLSTLRCLEIVPYAMSKLENSSVNAHVFRMYKDDMPDLVSLPTEMKSWREKWLDPMSGYLPATVLDTLKASDIRSFSNIETLLRLLVILPFSRRESTFRQGKRSLQGFIQQETRSLSELHPL</sequence>
<feature type="region of interest" description="Disordered" evidence="6">
    <location>
        <begin position="758"/>
        <end position="784"/>
    </location>
</feature>
<evidence type="ECO:0000256" key="6">
    <source>
        <dbReference type="SAM" id="MobiDB-lite"/>
    </source>
</evidence>
<dbReference type="Pfam" id="PF05485">
    <property type="entry name" value="THAP"/>
    <property type="match status" value="1"/>
</dbReference>
<keyword evidence="2 5" id="KW-0863">Zinc-finger</keyword>
<keyword evidence="1" id="KW-0479">Metal-binding</keyword>
<dbReference type="Proteomes" id="UP001652741">
    <property type="component" value="Chromosome ssa13"/>
</dbReference>
<feature type="compositionally biased region" description="Acidic residues" evidence="6">
    <location>
        <begin position="760"/>
        <end position="773"/>
    </location>
</feature>
<dbReference type="PROSITE" id="PS50950">
    <property type="entry name" value="ZF_THAP"/>
    <property type="match status" value="1"/>
</dbReference>
<dbReference type="GO" id="GO:0008270">
    <property type="term" value="F:zinc ion binding"/>
    <property type="evidence" value="ECO:0007669"/>
    <property type="project" value="UniProtKB-KW"/>
</dbReference>
<dbReference type="PaxDb" id="8030-ENSSSAP00000102637"/>
<evidence type="ECO:0000313" key="8">
    <source>
        <dbReference type="Proteomes" id="UP001652741"/>
    </source>
</evidence>
<organism evidence="8 9">
    <name type="scientific">Salmo salar</name>
    <name type="common">Atlantic salmon</name>
    <dbReference type="NCBI Taxonomy" id="8030"/>
    <lineage>
        <taxon>Eukaryota</taxon>
        <taxon>Metazoa</taxon>
        <taxon>Chordata</taxon>
        <taxon>Craniata</taxon>
        <taxon>Vertebrata</taxon>
        <taxon>Euteleostomi</taxon>
        <taxon>Actinopterygii</taxon>
        <taxon>Neopterygii</taxon>
        <taxon>Teleostei</taxon>
        <taxon>Protacanthopterygii</taxon>
        <taxon>Salmoniformes</taxon>
        <taxon>Salmonidae</taxon>
        <taxon>Salmoninae</taxon>
        <taxon>Salmo</taxon>
    </lineage>
</organism>
<dbReference type="GO" id="GO:0003677">
    <property type="term" value="F:DNA binding"/>
    <property type="evidence" value="ECO:0007669"/>
    <property type="project" value="UniProtKB-UniRule"/>
</dbReference>
<feature type="domain" description="THAP-type" evidence="7">
    <location>
        <begin position="5"/>
        <end position="90"/>
    </location>
</feature>
<evidence type="ECO:0000259" key="7">
    <source>
        <dbReference type="PROSITE" id="PS50950"/>
    </source>
</evidence>
<dbReference type="RefSeq" id="XP_013993331.2">
    <property type="nucleotide sequence ID" value="XM_014137856.2"/>
</dbReference>
<dbReference type="SMART" id="SM00692">
    <property type="entry name" value="DM3"/>
    <property type="match status" value="1"/>
</dbReference>
<evidence type="ECO:0000256" key="4">
    <source>
        <dbReference type="ARBA" id="ARBA00023125"/>
    </source>
</evidence>
<proteinExistence type="predicted"/>
<keyword evidence="4 5" id="KW-0238">DNA-binding</keyword>
<dbReference type="GeneID" id="106567941"/>
<feature type="compositionally biased region" description="Basic and acidic residues" evidence="6">
    <location>
        <begin position="1374"/>
        <end position="1394"/>
    </location>
</feature>
<dbReference type="PANTHER" id="PTHR46289">
    <property type="entry name" value="52 KDA REPRESSOR OF THE INHIBITOR OF THE PROTEIN KINASE-LIKE PROTEIN-RELATED"/>
    <property type="match status" value="1"/>
</dbReference>
<dbReference type="SMART" id="SM00980">
    <property type="entry name" value="THAP"/>
    <property type="match status" value="1"/>
</dbReference>
<accession>A0A1S3LR40</accession>
<evidence type="ECO:0000256" key="5">
    <source>
        <dbReference type="PROSITE-ProRule" id="PRU00309"/>
    </source>
</evidence>
<dbReference type="Bgee" id="ENSSSAG00000075302">
    <property type="expression patterns" value="Expressed in midgut and 23 other cell types or tissues"/>
</dbReference>
<evidence type="ECO:0000256" key="3">
    <source>
        <dbReference type="ARBA" id="ARBA00022833"/>
    </source>
</evidence>
<protein>
    <submittedName>
        <fullName evidence="9">Uncharacterized protein isoform X1</fullName>
    </submittedName>
</protein>
<keyword evidence="8" id="KW-1185">Reference proteome</keyword>
<dbReference type="SUPFAM" id="SSF57716">
    <property type="entry name" value="Glucocorticoid receptor-like (DNA-binding domain)"/>
    <property type="match status" value="1"/>
</dbReference>
<evidence type="ECO:0000256" key="1">
    <source>
        <dbReference type="ARBA" id="ARBA00022723"/>
    </source>
</evidence>
<keyword evidence="3" id="KW-0862">Zinc</keyword>
<dbReference type="InterPro" id="IPR052958">
    <property type="entry name" value="IFN-induced_PKR_regulator"/>
</dbReference>
<dbReference type="InterPro" id="IPR006612">
    <property type="entry name" value="THAP_Znf"/>
</dbReference>
<feature type="compositionally biased region" description="Basic and acidic residues" evidence="6">
    <location>
        <begin position="1356"/>
        <end position="1367"/>
    </location>
</feature>
<evidence type="ECO:0000313" key="9">
    <source>
        <dbReference type="RefSeq" id="XP_013993331.2"/>
    </source>
</evidence>
<dbReference type="STRING" id="8030.ENSSSAP00000102637"/>
<reference evidence="9" key="1">
    <citation type="submission" date="2025-08" db="UniProtKB">
        <authorList>
            <consortium name="RefSeq"/>
        </authorList>
    </citation>
    <scope>IDENTIFICATION</scope>
</reference>
<dbReference type="PANTHER" id="PTHR46289:SF2">
    <property type="entry name" value="THAP DOMAIN CONTAINING 12"/>
    <property type="match status" value="1"/>
</dbReference>
<feature type="region of interest" description="Disordered" evidence="6">
    <location>
        <begin position="127"/>
        <end position="157"/>
    </location>
</feature>
<feature type="region of interest" description="Disordered" evidence="6">
    <location>
        <begin position="1356"/>
        <end position="1394"/>
    </location>
</feature>
<gene>
    <name evidence="9" type="primary">LOC106567941</name>
</gene>
<evidence type="ECO:0000256" key="2">
    <source>
        <dbReference type="ARBA" id="ARBA00022771"/>
    </source>
</evidence>
<dbReference type="KEGG" id="sasa:106567941"/>
<name>A0A1S3LR40_SALSA</name>